<dbReference type="Proteomes" id="UP000606786">
    <property type="component" value="Unassembled WGS sequence"/>
</dbReference>
<accession>A0A811UDF1</accession>
<dbReference type="EMBL" id="CAJHJT010000012">
    <property type="protein sequence ID" value="CAD6996630.1"/>
    <property type="molecule type" value="Genomic_DNA"/>
</dbReference>
<keyword evidence="2" id="KW-1185">Reference proteome</keyword>
<sequence>ASASSVRTIWCQSMVPIIGSPNYQLCWTLMLTALSRRRLSSKTTHPKNHPLSTYVFIYVKNVRLFALTSSSLCVEQQQEAHLSFSK</sequence>
<protein>
    <submittedName>
        <fullName evidence="1">(Mediterranean fruit fly) hypothetical protein</fullName>
    </submittedName>
</protein>
<evidence type="ECO:0000313" key="2">
    <source>
        <dbReference type="Proteomes" id="UP000606786"/>
    </source>
</evidence>
<dbReference type="AlphaFoldDB" id="A0A811UDF1"/>
<proteinExistence type="predicted"/>
<name>A0A811UDF1_CERCA</name>
<organism evidence="1 2">
    <name type="scientific">Ceratitis capitata</name>
    <name type="common">Mediterranean fruit fly</name>
    <name type="synonym">Tephritis capitata</name>
    <dbReference type="NCBI Taxonomy" id="7213"/>
    <lineage>
        <taxon>Eukaryota</taxon>
        <taxon>Metazoa</taxon>
        <taxon>Ecdysozoa</taxon>
        <taxon>Arthropoda</taxon>
        <taxon>Hexapoda</taxon>
        <taxon>Insecta</taxon>
        <taxon>Pterygota</taxon>
        <taxon>Neoptera</taxon>
        <taxon>Endopterygota</taxon>
        <taxon>Diptera</taxon>
        <taxon>Brachycera</taxon>
        <taxon>Muscomorpha</taxon>
        <taxon>Tephritoidea</taxon>
        <taxon>Tephritidae</taxon>
        <taxon>Ceratitis</taxon>
        <taxon>Ceratitis</taxon>
    </lineage>
</organism>
<reference evidence="1" key="1">
    <citation type="submission" date="2020-11" db="EMBL/GenBank/DDBJ databases">
        <authorList>
            <person name="Whitehead M."/>
        </authorList>
    </citation>
    <scope>NUCLEOTIDE SEQUENCE</scope>
    <source>
        <strain evidence="1">EGII</strain>
    </source>
</reference>
<feature type="non-terminal residue" evidence="1">
    <location>
        <position position="1"/>
    </location>
</feature>
<comment type="caution">
    <text evidence="1">The sequence shown here is derived from an EMBL/GenBank/DDBJ whole genome shotgun (WGS) entry which is preliminary data.</text>
</comment>
<gene>
    <name evidence="1" type="ORF">CCAP1982_LOCUS5314</name>
</gene>
<evidence type="ECO:0000313" key="1">
    <source>
        <dbReference type="EMBL" id="CAD6996630.1"/>
    </source>
</evidence>